<dbReference type="PROSITE" id="PS51194">
    <property type="entry name" value="HELICASE_CTER"/>
    <property type="match status" value="1"/>
</dbReference>
<dbReference type="FunCoup" id="A0A0F7IHE0">
    <property type="interactions" value="62"/>
</dbReference>
<dbReference type="GO" id="GO:0005524">
    <property type="term" value="F:ATP binding"/>
    <property type="evidence" value="ECO:0007669"/>
    <property type="project" value="UniProtKB-KW"/>
</dbReference>
<dbReference type="GO" id="GO:0004386">
    <property type="term" value="F:helicase activity"/>
    <property type="evidence" value="ECO:0007669"/>
    <property type="project" value="UniProtKB-KW"/>
</dbReference>
<dbReference type="STRING" id="113653.GAH_01238"/>
<evidence type="ECO:0000313" key="11">
    <source>
        <dbReference type="Proteomes" id="UP000034723"/>
    </source>
</evidence>
<accession>A0A0F7IHE0</accession>
<dbReference type="HOGENOM" id="CLU_002513_3_1_2"/>
<dbReference type="SUPFAM" id="SSF52540">
    <property type="entry name" value="P-loop containing nucleoside triphosphate hydrolases"/>
    <property type="match status" value="1"/>
</dbReference>
<proteinExistence type="predicted"/>
<dbReference type="SUPFAM" id="SSF52980">
    <property type="entry name" value="Restriction endonuclease-like"/>
    <property type="match status" value="1"/>
</dbReference>
<keyword evidence="7" id="KW-0234">DNA repair</keyword>
<dbReference type="SMART" id="SM00278">
    <property type="entry name" value="HhH1"/>
    <property type="match status" value="2"/>
</dbReference>
<dbReference type="InterPro" id="IPR003583">
    <property type="entry name" value="Hlx-hairpin-Hlx_DNA-bd_motif"/>
</dbReference>
<dbReference type="GO" id="GO:0006281">
    <property type="term" value="P:DNA repair"/>
    <property type="evidence" value="ECO:0007669"/>
    <property type="project" value="UniProtKB-KW"/>
</dbReference>
<dbReference type="InterPro" id="IPR001650">
    <property type="entry name" value="Helicase_C-like"/>
</dbReference>
<dbReference type="Pfam" id="PF21210">
    <property type="entry name" value="RNA_helicase_helical"/>
    <property type="match status" value="1"/>
</dbReference>
<dbReference type="PANTHER" id="PTHR14025:SF20">
    <property type="entry name" value="FANCONI ANEMIA GROUP M PROTEIN"/>
    <property type="match status" value="1"/>
</dbReference>
<evidence type="ECO:0000256" key="6">
    <source>
        <dbReference type="ARBA" id="ARBA00023125"/>
    </source>
</evidence>
<keyword evidence="2" id="KW-0227">DNA damage</keyword>
<dbReference type="FunFam" id="3.40.50.300:FF:001992">
    <property type="entry name" value="ATP-dependent RNA helicase, putative"/>
    <property type="match status" value="1"/>
</dbReference>
<dbReference type="GO" id="GO:0004518">
    <property type="term" value="F:nuclease activity"/>
    <property type="evidence" value="ECO:0007669"/>
    <property type="project" value="InterPro"/>
</dbReference>
<dbReference type="OrthoDB" id="9764at2157"/>
<dbReference type="InterPro" id="IPR041755">
    <property type="entry name" value="Hef_ID"/>
</dbReference>
<dbReference type="GO" id="GO:0016787">
    <property type="term" value="F:hydrolase activity"/>
    <property type="evidence" value="ECO:0007669"/>
    <property type="project" value="UniProtKB-KW"/>
</dbReference>
<keyword evidence="1" id="KW-0547">Nucleotide-binding</keyword>
<dbReference type="Pfam" id="PF00270">
    <property type="entry name" value="DEAD"/>
    <property type="match status" value="1"/>
</dbReference>
<dbReference type="GO" id="GO:0003677">
    <property type="term" value="F:DNA binding"/>
    <property type="evidence" value="ECO:0007669"/>
    <property type="project" value="UniProtKB-KW"/>
</dbReference>
<dbReference type="SMART" id="SM00487">
    <property type="entry name" value="DEXDc"/>
    <property type="match status" value="1"/>
</dbReference>
<evidence type="ECO:0000256" key="7">
    <source>
        <dbReference type="ARBA" id="ARBA00023204"/>
    </source>
</evidence>
<dbReference type="Proteomes" id="UP000034723">
    <property type="component" value="Chromosome"/>
</dbReference>
<keyword evidence="3" id="KW-0378">Hydrolase</keyword>
<dbReference type="NCBIfam" id="NF010337">
    <property type="entry name" value="PRK13766.1"/>
    <property type="match status" value="1"/>
</dbReference>
<evidence type="ECO:0000313" key="10">
    <source>
        <dbReference type="EMBL" id="AKG91457.1"/>
    </source>
</evidence>
<dbReference type="CDD" id="cd20075">
    <property type="entry name" value="XPF_nuclease_XPF_arch"/>
    <property type="match status" value="1"/>
</dbReference>
<dbReference type="GeneID" id="24803811"/>
<dbReference type="Gene3D" id="1.20.1320.20">
    <property type="entry name" value="hef helicase domain"/>
    <property type="match status" value="1"/>
</dbReference>
<evidence type="ECO:0000259" key="9">
    <source>
        <dbReference type="PROSITE" id="PS51194"/>
    </source>
</evidence>
<dbReference type="PANTHER" id="PTHR14025">
    <property type="entry name" value="FANCONI ANEMIA GROUP M FANCM FAMILY MEMBER"/>
    <property type="match status" value="1"/>
</dbReference>
<dbReference type="Gene3D" id="1.10.150.20">
    <property type="entry name" value="5' to 3' exonuclease, C-terminal subdomain"/>
    <property type="match status" value="1"/>
</dbReference>
<name>A0A0F7IHE0_9EURY</name>
<dbReference type="Pfam" id="PF00271">
    <property type="entry name" value="Helicase_C"/>
    <property type="match status" value="1"/>
</dbReference>
<dbReference type="InterPro" id="IPR011545">
    <property type="entry name" value="DEAD/DEAH_box_helicase_dom"/>
</dbReference>
<evidence type="ECO:0000256" key="2">
    <source>
        <dbReference type="ARBA" id="ARBA00022763"/>
    </source>
</evidence>
<dbReference type="CDD" id="cd12089">
    <property type="entry name" value="Hef_ID"/>
    <property type="match status" value="1"/>
</dbReference>
<dbReference type="EMBL" id="CP011267">
    <property type="protein sequence ID" value="AKG91457.1"/>
    <property type="molecule type" value="Genomic_DNA"/>
</dbReference>
<organism evidence="10 11">
    <name type="scientific">Geoglobus ahangari</name>
    <dbReference type="NCBI Taxonomy" id="113653"/>
    <lineage>
        <taxon>Archaea</taxon>
        <taxon>Methanobacteriati</taxon>
        <taxon>Methanobacteriota</taxon>
        <taxon>Archaeoglobi</taxon>
        <taxon>Archaeoglobales</taxon>
        <taxon>Archaeoglobaceae</taxon>
        <taxon>Geoglobus</taxon>
    </lineage>
</organism>
<dbReference type="InterPro" id="IPR010994">
    <property type="entry name" value="RuvA_2-like"/>
</dbReference>
<sequence length="752" mass="86381">MEFISHPLIKPKTVERRGYQLSLAASALLDNTLIVLPTGLGKTVVALLVIASRLLNHDGKVLFLAPTKPLVEQHAEFLRRTLRIDESEIVAISGETPPEKRPEIYGKARVIVSTPQVVENDILTGRLKLDDFVLVIFDEAHRAVGNYSYVFIAKEYMQRARNPLILGITASPGSDIERVREVIGNLFIKNLEIKTEYDPDVRPYVSQKEIEWVKVEMPEELQAVKKGFEKSLEMRYRKFQRLGLDIDISNATKKELLALQEALQTQAGETGEQVYFEALSVLAEIMKIQHAIELIETQGVDALKRYLKRLFREAKGRGSKASKSLFEDPVFRESMIRALKVSVEHPKMRKLIEILREQFERKPDSRVIVFANFRDTADKLVEVLRRHGFKAEKFIGQANREEDRGMSQREQLEVLNAFRSGEVNVLVSTSVGEEGLDIPATDLVVFYEAVPSEIRAIQRKGRTGRGREGRIVVLITKGTRDEAYYWASVRKEKMMYDMLYRLRDEIRARESDYSLKRFIQLEEETPRLVIYADSREMRSGVVRKLREKGVDVIVRNLEVADYVLSERVGVERKTVDDFLDSLVGRERLFSQIMNLKRSYQRPVVIIEGESIYGRRRVNPSSVRGAIATIAIDFGVPVIFTRNEDETADFLVSIARREQEIKKRDVSLHADKTKRSLREELEYVVSAIPEVGPVIARNLLEHFRTVRAIANASVEELMRVPKVGRKTAERIWRFFNTPYSEESYIHEEEGEET</sequence>
<dbReference type="KEGG" id="gah:GAH_01238"/>
<dbReference type="PROSITE" id="PS51192">
    <property type="entry name" value="HELICASE_ATP_BIND_1"/>
    <property type="match status" value="1"/>
</dbReference>
<feature type="domain" description="Helicase C-terminal" evidence="9">
    <location>
        <begin position="347"/>
        <end position="519"/>
    </location>
</feature>
<dbReference type="SUPFAM" id="SSF47781">
    <property type="entry name" value="RuvA domain 2-like"/>
    <property type="match status" value="1"/>
</dbReference>
<dbReference type="SMART" id="SM00490">
    <property type="entry name" value="HELICc"/>
    <property type="match status" value="1"/>
</dbReference>
<dbReference type="Gene3D" id="3.40.50.300">
    <property type="entry name" value="P-loop containing nucleotide triphosphate hydrolases"/>
    <property type="match status" value="2"/>
</dbReference>
<dbReference type="InterPro" id="IPR011335">
    <property type="entry name" value="Restrct_endonuc-II-like"/>
</dbReference>
<keyword evidence="4 10" id="KW-0347">Helicase</keyword>
<dbReference type="Pfam" id="PF02732">
    <property type="entry name" value="ERCC4"/>
    <property type="match status" value="1"/>
</dbReference>
<keyword evidence="6" id="KW-0238">DNA-binding</keyword>
<dbReference type="AlphaFoldDB" id="A0A0F7IHE0"/>
<evidence type="ECO:0000256" key="4">
    <source>
        <dbReference type="ARBA" id="ARBA00022806"/>
    </source>
</evidence>
<evidence type="ECO:0000256" key="5">
    <source>
        <dbReference type="ARBA" id="ARBA00022840"/>
    </source>
</evidence>
<gene>
    <name evidence="10" type="ORF">GAH_01238</name>
</gene>
<dbReference type="InterPro" id="IPR006166">
    <property type="entry name" value="ERCC4_domain"/>
</dbReference>
<protein>
    <submittedName>
        <fullName evidence="10">ERCC4-like helicase</fullName>
    </submittedName>
</protein>
<dbReference type="PATRIC" id="fig|113653.22.peg.1225"/>
<dbReference type="InParanoid" id="A0A0F7IHE0"/>
<feature type="domain" description="Helicase ATP-binding" evidence="8">
    <location>
        <begin position="23"/>
        <end position="190"/>
    </location>
</feature>
<evidence type="ECO:0000256" key="3">
    <source>
        <dbReference type="ARBA" id="ARBA00022801"/>
    </source>
</evidence>
<reference evidence="10 11" key="1">
    <citation type="submission" date="2015-04" db="EMBL/GenBank/DDBJ databases">
        <title>The complete genome sequence of the hyperthermophilic, obligate iron-reducing archaeon Geoglobus ahangari strain 234T.</title>
        <authorList>
            <person name="Manzella M.P."/>
            <person name="Holmes D.E."/>
            <person name="Rocheleau J.M."/>
            <person name="Chung A."/>
            <person name="Reguera G."/>
            <person name="Kashefi K."/>
        </authorList>
    </citation>
    <scope>NUCLEOTIDE SEQUENCE [LARGE SCALE GENOMIC DNA]</scope>
    <source>
        <strain evidence="10 11">234</strain>
    </source>
</reference>
<dbReference type="Gene3D" id="3.40.50.10130">
    <property type="match status" value="1"/>
</dbReference>
<keyword evidence="5" id="KW-0067">ATP-binding</keyword>
<evidence type="ECO:0000259" key="8">
    <source>
        <dbReference type="PROSITE" id="PS51192"/>
    </source>
</evidence>
<dbReference type="GO" id="GO:0140097">
    <property type="term" value="F:catalytic activity, acting on DNA"/>
    <property type="evidence" value="ECO:0007669"/>
    <property type="project" value="UniProtKB-ARBA"/>
</dbReference>
<dbReference type="SMART" id="SM00891">
    <property type="entry name" value="ERCC4"/>
    <property type="match status" value="1"/>
</dbReference>
<dbReference type="Pfam" id="PF14520">
    <property type="entry name" value="HHH_5"/>
    <property type="match status" value="1"/>
</dbReference>
<dbReference type="InterPro" id="IPR027417">
    <property type="entry name" value="P-loop_NTPase"/>
</dbReference>
<dbReference type="InterPro" id="IPR014001">
    <property type="entry name" value="Helicase_ATP-bd"/>
</dbReference>
<keyword evidence="11" id="KW-1185">Reference proteome</keyword>
<evidence type="ECO:0000256" key="1">
    <source>
        <dbReference type="ARBA" id="ARBA00022741"/>
    </source>
</evidence>
<dbReference type="RefSeq" id="WP_048095373.1">
    <property type="nucleotide sequence ID" value="NZ_CP011267.1"/>
</dbReference>